<dbReference type="OrthoDB" id="3639251at2759"/>
<evidence type="ECO:0000256" key="2">
    <source>
        <dbReference type="ARBA" id="ARBA00022448"/>
    </source>
</evidence>
<evidence type="ECO:0000259" key="8">
    <source>
        <dbReference type="PROSITE" id="PS50850"/>
    </source>
</evidence>
<reference evidence="9 10" key="1">
    <citation type="submission" date="2015-01" db="EMBL/GenBank/DDBJ databases">
        <title>The Genome Sequence of Exophiala xenobiotica CBS118157.</title>
        <authorList>
            <consortium name="The Broad Institute Genomics Platform"/>
            <person name="Cuomo C."/>
            <person name="de Hoog S."/>
            <person name="Gorbushina A."/>
            <person name="Stielow B."/>
            <person name="Teixiera M."/>
            <person name="Abouelleil A."/>
            <person name="Chapman S.B."/>
            <person name="Priest M."/>
            <person name="Young S.K."/>
            <person name="Wortman J."/>
            <person name="Nusbaum C."/>
            <person name="Birren B."/>
        </authorList>
    </citation>
    <scope>NUCLEOTIDE SEQUENCE [LARGE SCALE GENOMIC DNA]</scope>
    <source>
        <strain evidence="9 10">CBS 118157</strain>
    </source>
</reference>
<feature type="domain" description="Major facilitator superfamily (MFS) profile" evidence="8">
    <location>
        <begin position="50"/>
        <end position="492"/>
    </location>
</feature>
<dbReference type="Proteomes" id="UP000054342">
    <property type="component" value="Unassembled WGS sequence"/>
</dbReference>
<feature type="transmembrane region" description="Helical" evidence="7">
    <location>
        <begin position="89"/>
        <end position="109"/>
    </location>
</feature>
<dbReference type="GO" id="GO:0016020">
    <property type="term" value="C:membrane"/>
    <property type="evidence" value="ECO:0007669"/>
    <property type="project" value="UniProtKB-SubCell"/>
</dbReference>
<name>A0A0D2BA86_9EURO</name>
<protein>
    <recommendedName>
        <fullName evidence="8">Major facilitator superfamily (MFS) profile domain-containing protein</fullName>
    </recommendedName>
</protein>
<dbReference type="FunFam" id="1.20.1250.20:FF:000013">
    <property type="entry name" value="MFS general substrate transporter"/>
    <property type="match status" value="1"/>
</dbReference>
<feature type="compositionally biased region" description="Basic and acidic residues" evidence="6">
    <location>
        <begin position="1"/>
        <end position="16"/>
    </location>
</feature>
<feature type="transmembrane region" description="Helical" evidence="7">
    <location>
        <begin position="179"/>
        <end position="197"/>
    </location>
</feature>
<dbReference type="InterPro" id="IPR020846">
    <property type="entry name" value="MFS_dom"/>
</dbReference>
<dbReference type="AlphaFoldDB" id="A0A0D2BA86"/>
<sequence length="512" mass="56452">MAPDHASDKDLGHNEIETSPPGHAQELDLSTSDFSDKDKARIQWRIDMRLVVPLGLGYTICLIDRGNTGLLAVSGLITDLNLIGYRYQTIILMFFPTYILIQPVATALARKVGPRALLPIIIIAWGLSTLGMGFVKYWWQMLPLRALLGLFEGGYFPTCTYLLSCWYPRYELQKRNSGFYFMGMIASAFGGILAYGLSQLKGHGSGAKYLGQHYGPTATDPTAPSGILPGISGWRWILIIEGVITCVIGVILFVFVVDFPDRCKTDMAIPFLKPHEVDYVCARLNQDRDDVKPTKFSLKTYLANTADPLVWAYCLTFLCTSLIQYALSYFLPIILQDSLGFGVAASQLMSAPPYVFAAILMFVQAWWGDKHQVRSPIIVVNALFAVLGLCMLAYTKPVASRYIGAMILTACACGNTPPMITWQANNIRGQWKRALCSASLLWGAGLGGVTGTLVFRTQDKPTYRPGIATCLVAAGIQIVLPLFMVLYFRSANKQALEGRKTIEGLPGFLYTL</sequence>
<dbReference type="PROSITE" id="PS50850">
    <property type="entry name" value="MFS"/>
    <property type="match status" value="1"/>
</dbReference>
<evidence type="ECO:0000256" key="3">
    <source>
        <dbReference type="ARBA" id="ARBA00022692"/>
    </source>
</evidence>
<keyword evidence="3 7" id="KW-0812">Transmembrane</keyword>
<dbReference type="SUPFAM" id="SSF103473">
    <property type="entry name" value="MFS general substrate transporter"/>
    <property type="match status" value="1"/>
</dbReference>
<dbReference type="Gene3D" id="1.20.1250.20">
    <property type="entry name" value="MFS general substrate transporter like domains"/>
    <property type="match status" value="2"/>
</dbReference>
<feature type="transmembrane region" description="Helical" evidence="7">
    <location>
        <begin position="50"/>
        <end position="77"/>
    </location>
</feature>
<dbReference type="PANTHER" id="PTHR43791:SF47">
    <property type="entry name" value="MAJOR FACILITATOR SUPERFAMILY (MFS) PROFILE DOMAIN-CONTAINING PROTEIN-RELATED"/>
    <property type="match status" value="1"/>
</dbReference>
<evidence type="ECO:0000313" key="9">
    <source>
        <dbReference type="EMBL" id="KIW49136.1"/>
    </source>
</evidence>
<evidence type="ECO:0000256" key="5">
    <source>
        <dbReference type="ARBA" id="ARBA00023136"/>
    </source>
</evidence>
<evidence type="ECO:0000313" key="10">
    <source>
        <dbReference type="Proteomes" id="UP000054342"/>
    </source>
</evidence>
<dbReference type="STRING" id="348802.A0A0D2BA86"/>
<feature type="transmembrane region" description="Helical" evidence="7">
    <location>
        <begin position="375"/>
        <end position="395"/>
    </location>
</feature>
<evidence type="ECO:0000256" key="4">
    <source>
        <dbReference type="ARBA" id="ARBA00022989"/>
    </source>
</evidence>
<feature type="transmembrane region" description="Helical" evidence="7">
    <location>
        <begin position="116"/>
        <end position="139"/>
    </location>
</feature>
<feature type="region of interest" description="Disordered" evidence="6">
    <location>
        <begin position="1"/>
        <end position="30"/>
    </location>
</feature>
<dbReference type="GO" id="GO:0022857">
    <property type="term" value="F:transmembrane transporter activity"/>
    <property type="evidence" value="ECO:0007669"/>
    <property type="project" value="InterPro"/>
</dbReference>
<comment type="subcellular location">
    <subcellularLocation>
        <location evidence="1">Membrane</location>
        <topology evidence="1">Multi-pass membrane protein</topology>
    </subcellularLocation>
</comment>
<dbReference type="InterPro" id="IPR036259">
    <property type="entry name" value="MFS_trans_sf"/>
</dbReference>
<proteinExistence type="predicted"/>
<feature type="transmembrane region" description="Helical" evidence="7">
    <location>
        <begin position="466"/>
        <end position="488"/>
    </location>
</feature>
<accession>A0A0D2BA86</accession>
<feature type="transmembrane region" description="Helical" evidence="7">
    <location>
        <begin position="434"/>
        <end position="454"/>
    </location>
</feature>
<feature type="transmembrane region" description="Helical" evidence="7">
    <location>
        <begin position="351"/>
        <end position="368"/>
    </location>
</feature>
<feature type="transmembrane region" description="Helical" evidence="7">
    <location>
        <begin position="234"/>
        <end position="257"/>
    </location>
</feature>
<dbReference type="RefSeq" id="XP_013309720.1">
    <property type="nucleotide sequence ID" value="XM_013454266.1"/>
</dbReference>
<feature type="transmembrane region" description="Helical" evidence="7">
    <location>
        <begin position="145"/>
        <end position="167"/>
    </location>
</feature>
<dbReference type="GeneID" id="25332752"/>
<keyword evidence="5 7" id="KW-0472">Membrane</keyword>
<evidence type="ECO:0000256" key="6">
    <source>
        <dbReference type="SAM" id="MobiDB-lite"/>
    </source>
</evidence>
<gene>
    <name evidence="9" type="ORF">PV05_10844</name>
</gene>
<dbReference type="PANTHER" id="PTHR43791">
    <property type="entry name" value="PERMEASE-RELATED"/>
    <property type="match status" value="1"/>
</dbReference>
<dbReference type="HOGENOM" id="CLU_001265_0_1_1"/>
<dbReference type="EMBL" id="KN847323">
    <property type="protein sequence ID" value="KIW49136.1"/>
    <property type="molecule type" value="Genomic_DNA"/>
</dbReference>
<feature type="transmembrane region" description="Helical" evidence="7">
    <location>
        <begin position="309"/>
        <end position="331"/>
    </location>
</feature>
<evidence type="ECO:0000256" key="1">
    <source>
        <dbReference type="ARBA" id="ARBA00004141"/>
    </source>
</evidence>
<keyword evidence="10" id="KW-1185">Reference proteome</keyword>
<organism evidence="9 10">
    <name type="scientific">Exophiala xenobiotica</name>
    <dbReference type="NCBI Taxonomy" id="348802"/>
    <lineage>
        <taxon>Eukaryota</taxon>
        <taxon>Fungi</taxon>
        <taxon>Dikarya</taxon>
        <taxon>Ascomycota</taxon>
        <taxon>Pezizomycotina</taxon>
        <taxon>Eurotiomycetes</taxon>
        <taxon>Chaetothyriomycetidae</taxon>
        <taxon>Chaetothyriales</taxon>
        <taxon>Herpotrichiellaceae</taxon>
        <taxon>Exophiala</taxon>
    </lineage>
</organism>
<evidence type="ECO:0000256" key="7">
    <source>
        <dbReference type="SAM" id="Phobius"/>
    </source>
</evidence>
<keyword evidence="4 7" id="KW-1133">Transmembrane helix</keyword>
<feature type="transmembrane region" description="Helical" evidence="7">
    <location>
        <begin position="401"/>
        <end position="422"/>
    </location>
</feature>
<dbReference type="InterPro" id="IPR011701">
    <property type="entry name" value="MFS"/>
</dbReference>
<keyword evidence="2" id="KW-0813">Transport</keyword>
<dbReference type="Pfam" id="PF07690">
    <property type="entry name" value="MFS_1"/>
    <property type="match status" value="1"/>
</dbReference>